<dbReference type="PATRIC" id="fig|1619044.3.peg.484"/>
<evidence type="ECO:0000313" key="13">
    <source>
        <dbReference type="EMBL" id="KKW42483.1"/>
    </source>
</evidence>
<dbReference type="CDD" id="cd00310">
    <property type="entry name" value="ATP-synt_Fo_a_6"/>
    <property type="match status" value="1"/>
</dbReference>
<dbReference type="GO" id="GO:0005886">
    <property type="term" value="C:plasma membrane"/>
    <property type="evidence" value="ECO:0007669"/>
    <property type="project" value="UniProtKB-SubCell"/>
</dbReference>
<reference evidence="13 14" key="1">
    <citation type="journal article" date="2015" name="Nature">
        <title>rRNA introns, odd ribosomes, and small enigmatic genomes across a large radiation of phyla.</title>
        <authorList>
            <person name="Brown C.T."/>
            <person name="Hug L.A."/>
            <person name="Thomas B.C."/>
            <person name="Sharon I."/>
            <person name="Castelle C.J."/>
            <person name="Singh A."/>
            <person name="Wilkins M.J."/>
            <person name="Williams K.H."/>
            <person name="Banfield J.F."/>
        </authorList>
    </citation>
    <scope>NUCLEOTIDE SEQUENCE [LARGE SCALE GENOMIC DNA]</scope>
</reference>
<evidence type="ECO:0000256" key="10">
    <source>
        <dbReference type="ARBA" id="ARBA00023310"/>
    </source>
</evidence>
<keyword evidence="3 11" id="KW-0813">Transport</keyword>
<feature type="transmembrane region" description="Helical" evidence="11">
    <location>
        <begin position="20"/>
        <end position="43"/>
    </location>
</feature>
<evidence type="ECO:0000256" key="4">
    <source>
        <dbReference type="ARBA" id="ARBA00022547"/>
    </source>
</evidence>
<name>A0A0G1YGB2_9BACT</name>
<evidence type="ECO:0000256" key="12">
    <source>
        <dbReference type="RuleBase" id="RU000483"/>
    </source>
</evidence>
<sequence>MAEIHIPTLAPEVLAHVGPVAITNTMVNTWLALVIFAVLGVIITRQASLRPGKLQNGAEYILEQLLGYFDQVTGDPAKTRRFLPLVGSIFFFILLSNWLGLLPGTGSLSYGHSFVLRPANTDLNLTLAMALTSVAASHLFGFITVGFFSHAGKFFQIKGIFRSLTKGPVAIFTAVIEFMVGLIEIVSEAAKVLSLSLRLFGNIFAGEVLISVISALVTALVPTPFMLLELLVGLIQASVFAMLTLVYLTVASEAPHGSEEH</sequence>
<dbReference type="Pfam" id="PF00119">
    <property type="entry name" value="ATP-synt_A"/>
    <property type="match status" value="1"/>
</dbReference>
<feature type="transmembrane region" description="Helical" evidence="11">
    <location>
        <begin position="123"/>
        <end position="148"/>
    </location>
</feature>
<evidence type="ECO:0000313" key="14">
    <source>
        <dbReference type="Proteomes" id="UP000033870"/>
    </source>
</evidence>
<dbReference type="SUPFAM" id="SSF81336">
    <property type="entry name" value="F1F0 ATP synthase subunit A"/>
    <property type="match status" value="1"/>
</dbReference>
<dbReference type="InterPro" id="IPR045082">
    <property type="entry name" value="ATP_syn_F0_a_bact/chloroplast"/>
</dbReference>
<dbReference type="Proteomes" id="UP000033870">
    <property type="component" value="Unassembled WGS sequence"/>
</dbReference>
<feature type="transmembrane region" description="Helical" evidence="11">
    <location>
        <begin position="199"/>
        <end position="221"/>
    </location>
</feature>
<evidence type="ECO:0000256" key="1">
    <source>
        <dbReference type="ARBA" id="ARBA00004141"/>
    </source>
</evidence>
<keyword evidence="4 11" id="KW-0138">CF(0)</keyword>
<evidence type="ECO:0000256" key="11">
    <source>
        <dbReference type="HAMAP-Rule" id="MF_01393"/>
    </source>
</evidence>
<protein>
    <recommendedName>
        <fullName evidence="11 12">ATP synthase subunit a</fullName>
    </recommendedName>
    <alternativeName>
        <fullName evidence="11">ATP synthase F0 sector subunit a</fullName>
    </alternativeName>
    <alternativeName>
        <fullName evidence="11">F-ATPase subunit 6</fullName>
    </alternativeName>
</protein>
<comment type="function">
    <text evidence="11 12">Key component of the proton channel; it plays a direct role in the translocation of protons across the membrane.</text>
</comment>
<keyword evidence="8 11" id="KW-0406">Ion transport</keyword>
<comment type="similarity">
    <text evidence="2 11 12">Belongs to the ATPase A chain family.</text>
</comment>
<dbReference type="EMBL" id="LCRX01000006">
    <property type="protein sequence ID" value="KKW42483.1"/>
    <property type="molecule type" value="Genomic_DNA"/>
</dbReference>
<dbReference type="STRING" id="1619044.UY92_C0006G0044"/>
<dbReference type="NCBIfam" id="TIGR01131">
    <property type="entry name" value="ATP_synt_6_or_A"/>
    <property type="match status" value="1"/>
</dbReference>
<keyword evidence="6 11" id="KW-0375">Hydrogen ion transport</keyword>
<dbReference type="InterPro" id="IPR000568">
    <property type="entry name" value="ATP_synth_F0_asu"/>
</dbReference>
<comment type="caution">
    <text evidence="13">The sequence shown here is derived from an EMBL/GenBank/DDBJ whole genome shotgun (WGS) entry which is preliminary data.</text>
</comment>
<dbReference type="InterPro" id="IPR035908">
    <property type="entry name" value="F0_ATP_A_sf"/>
</dbReference>
<evidence type="ECO:0000256" key="6">
    <source>
        <dbReference type="ARBA" id="ARBA00022781"/>
    </source>
</evidence>
<keyword evidence="10 11" id="KW-0066">ATP synthesis</keyword>
<feature type="transmembrane region" description="Helical" evidence="11">
    <location>
        <begin position="228"/>
        <end position="250"/>
    </location>
</feature>
<dbReference type="AlphaFoldDB" id="A0A0G1YGB2"/>
<keyword evidence="11" id="KW-1003">Cell membrane</keyword>
<dbReference type="GO" id="GO:0046933">
    <property type="term" value="F:proton-transporting ATP synthase activity, rotational mechanism"/>
    <property type="evidence" value="ECO:0007669"/>
    <property type="project" value="UniProtKB-UniRule"/>
</dbReference>
<dbReference type="PANTHER" id="PTHR42823">
    <property type="entry name" value="ATP SYNTHASE SUBUNIT A, CHLOROPLASTIC"/>
    <property type="match status" value="1"/>
</dbReference>
<dbReference type="PRINTS" id="PR00123">
    <property type="entry name" value="ATPASEA"/>
</dbReference>
<accession>A0A0G1YGB2</accession>
<dbReference type="GO" id="GO:0042777">
    <property type="term" value="P:proton motive force-driven plasma membrane ATP synthesis"/>
    <property type="evidence" value="ECO:0007669"/>
    <property type="project" value="TreeGrafter"/>
</dbReference>
<gene>
    <name evidence="11" type="primary">atpB</name>
    <name evidence="13" type="ORF">UY92_C0006G0044</name>
</gene>
<dbReference type="PANTHER" id="PTHR42823:SF3">
    <property type="entry name" value="ATP SYNTHASE SUBUNIT A, CHLOROPLASTIC"/>
    <property type="match status" value="1"/>
</dbReference>
<keyword evidence="9 11" id="KW-0472">Membrane</keyword>
<keyword evidence="7 11" id="KW-1133">Transmembrane helix</keyword>
<proteinExistence type="inferred from homology"/>
<evidence type="ECO:0000256" key="9">
    <source>
        <dbReference type="ARBA" id="ARBA00023136"/>
    </source>
</evidence>
<dbReference type="InterPro" id="IPR023011">
    <property type="entry name" value="ATP_synth_F0_asu_AS"/>
</dbReference>
<comment type="subcellular location">
    <subcellularLocation>
        <location evidence="11 12">Cell membrane</location>
        <topology evidence="11 12">Multi-pass membrane protein</topology>
    </subcellularLocation>
    <subcellularLocation>
        <location evidence="1">Membrane</location>
        <topology evidence="1">Multi-pass membrane protein</topology>
    </subcellularLocation>
</comment>
<evidence type="ECO:0000256" key="7">
    <source>
        <dbReference type="ARBA" id="ARBA00022989"/>
    </source>
</evidence>
<dbReference type="HAMAP" id="MF_01393">
    <property type="entry name" value="ATP_synth_a_bact"/>
    <property type="match status" value="1"/>
</dbReference>
<feature type="transmembrane region" description="Helical" evidence="11">
    <location>
        <begin position="82"/>
        <end position="103"/>
    </location>
</feature>
<evidence type="ECO:0000256" key="2">
    <source>
        <dbReference type="ARBA" id="ARBA00006810"/>
    </source>
</evidence>
<evidence type="ECO:0000256" key="3">
    <source>
        <dbReference type="ARBA" id="ARBA00022448"/>
    </source>
</evidence>
<organism evidence="13 14">
    <name type="scientific">Candidatus Magasanikbacteria bacterium GW2011_GWA2_56_11</name>
    <dbReference type="NCBI Taxonomy" id="1619044"/>
    <lineage>
        <taxon>Bacteria</taxon>
        <taxon>Candidatus Magasanikiibacteriota</taxon>
    </lineage>
</organism>
<evidence type="ECO:0000256" key="5">
    <source>
        <dbReference type="ARBA" id="ARBA00022692"/>
    </source>
</evidence>
<evidence type="ECO:0000256" key="8">
    <source>
        <dbReference type="ARBA" id="ARBA00023065"/>
    </source>
</evidence>
<dbReference type="Gene3D" id="1.20.120.220">
    <property type="entry name" value="ATP synthase, F0 complex, subunit A"/>
    <property type="match status" value="1"/>
</dbReference>
<dbReference type="PROSITE" id="PS00449">
    <property type="entry name" value="ATPASE_A"/>
    <property type="match status" value="1"/>
</dbReference>
<dbReference type="GO" id="GO:0045259">
    <property type="term" value="C:proton-transporting ATP synthase complex"/>
    <property type="evidence" value="ECO:0007669"/>
    <property type="project" value="UniProtKB-KW"/>
</dbReference>
<feature type="transmembrane region" description="Helical" evidence="11">
    <location>
        <begin position="169"/>
        <end position="187"/>
    </location>
</feature>
<keyword evidence="5 11" id="KW-0812">Transmembrane</keyword>